<feature type="domain" description="Cytochrome c" evidence="5">
    <location>
        <begin position="48"/>
        <end position="162"/>
    </location>
</feature>
<evidence type="ECO:0000256" key="2">
    <source>
        <dbReference type="ARBA" id="ARBA00022723"/>
    </source>
</evidence>
<keyword evidence="7" id="KW-1185">Reference proteome</keyword>
<evidence type="ECO:0000313" key="6">
    <source>
        <dbReference type="EMBL" id="UPK69520.1"/>
    </source>
</evidence>
<evidence type="ECO:0000256" key="4">
    <source>
        <dbReference type="PROSITE-ProRule" id="PRU00433"/>
    </source>
</evidence>
<dbReference type="SUPFAM" id="SSF46626">
    <property type="entry name" value="Cytochrome c"/>
    <property type="match status" value="2"/>
</dbReference>
<gene>
    <name evidence="6" type="ORF">MYF79_31650</name>
</gene>
<keyword evidence="2 4" id="KW-0479">Metal-binding</keyword>
<dbReference type="PROSITE" id="PS51007">
    <property type="entry name" value="CYTC"/>
    <property type="match status" value="2"/>
</dbReference>
<dbReference type="RefSeq" id="WP_247811808.1">
    <property type="nucleotide sequence ID" value="NZ_CP095855.1"/>
</dbReference>
<accession>A0ABY4I0Z8</accession>
<protein>
    <submittedName>
        <fullName evidence="6">C-type cytochrome</fullName>
    </submittedName>
</protein>
<dbReference type="InterPro" id="IPR036909">
    <property type="entry name" value="Cyt_c-like_dom_sf"/>
</dbReference>
<keyword evidence="3 4" id="KW-0408">Iron</keyword>
<dbReference type="InterPro" id="IPR009056">
    <property type="entry name" value="Cyt_c-like_dom"/>
</dbReference>
<evidence type="ECO:0000313" key="7">
    <source>
        <dbReference type="Proteomes" id="UP000830198"/>
    </source>
</evidence>
<dbReference type="Proteomes" id="UP000830198">
    <property type="component" value="Chromosome"/>
</dbReference>
<evidence type="ECO:0000256" key="3">
    <source>
        <dbReference type="ARBA" id="ARBA00023004"/>
    </source>
</evidence>
<dbReference type="EMBL" id="CP095855">
    <property type="protein sequence ID" value="UPK69520.1"/>
    <property type="molecule type" value="Genomic_DNA"/>
</dbReference>
<keyword evidence="1 4" id="KW-0349">Heme</keyword>
<dbReference type="PANTHER" id="PTHR35008">
    <property type="entry name" value="BLL4482 PROTEIN-RELATED"/>
    <property type="match status" value="1"/>
</dbReference>
<proteinExistence type="predicted"/>
<name>A0ABY4I0Z8_CHIFI</name>
<feature type="domain" description="Cytochrome c" evidence="5">
    <location>
        <begin position="198"/>
        <end position="314"/>
    </location>
</feature>
<dbReference type="PANTHER" id="PTHR35008:SF8">
    <property type="entry name" value="ALCOHOL DEHYDROGENASE CYTOCHROME C SUBUNIT"/>
    <property type="match status" value="1"/>
</dbReference>
<dbReference type="InterPro" id="IPR051459">
    <property type="entry name" value="Cytochrome_c-type_DH"/>
</dbReference>
<evidence type="ECO:0000256" key="1">
    <source>
        <dbReference type="ARBA" id="ARBA00022617"/>
    </source>
</evidence>
<sequence>MKKKTILRILATLVLLVVLIAISGYSYLRFALPNVGHAPDLTVERTPARIERGRYLVHNVAGCTDCHSQRDFSKLAGPNFPDSMGAGGIRFDRRFGFPGVFYSKNITPYGLGKWTDGEIYRAITSGVDRHGKTLFPVMPYTNYKKMQTEDVYAIIAYLRTMPSIPNDVPASSADFPVSLLMNLTPSDPEPVAQVERRDSVAYGRYLVMIAGCADCHTYKVQGKDSGDAFAGGTAFPLPGGGMSRAANLTPDQETGIGQWTAEQFVSRFKAFTDSATRNQPVAKGGFNTLMPWAYYSGMDTSDLRSVYAYLKSLKPAYHHVEKFTP</sequence>
<evidence type="ECO:0000259" key="5">
    <source>
        <dbReference type="PROSITE" id="PS51007"/>
    </source>
</evidence>
<dbReference type="Gene3D" id="1.10.760.10">
    <property type="entry name" value="Cytochrome c-like domain"/>
    <property type="match status" value="2"/>
</dbReference>
<reference evidence="6 7" key="1">
    <citation type="submission" date="2022-04" db="EMBL/GenBank/DDBJ databases">
        <title>The arsenic-methylating capacity of Chitinophaga filiformis YT5 during chitin decomposition.</title>
        <authorList>
            <person name="Chen G."/>
            <person name="Liang Y."/>
        </authorList>
    </citation>
    <scope>NUCLEOTIDE SEQUENCE [LARGE SCALE GENOMIC DNA]</scope>
    <source>
        <strain evidence="6 7">YT5</strain>
    </source>
</reference>
<organism evidence="6 7">
    <name type="scientific">Chitinophaga filiformis</name>
    <name type="common">Myxococcus filiformis</name>
    <name type="synonym">Flexibacter filiformis</name>
    <dbReference type="NCBI Taxonomy" id="104663"/>
    <lineage>
        <taxon>Bacteria</taxon>
        <taxon>Pseudomonadati</taxon>
        <taxon>Bacteroidota</taxon>
        <taxon>Chitinophagia</taxon>
        <taxon>Chitinophagales</taxon>
        <taxon>Chitinophagaceae</taxon>
        <taxon>Chitinophaga</taxon>
    </lineage>
</organism>